<feature type="transmembrane region" description="Helical" evidence="6">
    <location>
        <begin position="239"/>
        <end position="258"/>
    </location>
</feature>
<dbReference type="GO" id="GO:0016020">
    <property type="term" value="C:membrane"/>
    <property type="evidence" value="ECO:0007669"/>
    <property type="project" value="UniProtKB-SubCell"/>
</dbReference>
<feature type="transmembrane region" description="Helical" evidence="6">
    <location>
        <begin position="206"/>
        <end position="227"/>
    </location>
</feature>
<protein>
    <submittedName>
        <fullName evidence="7">US20</fullName>
    </submittedName>
</protein>
<feature type="transmembrane region" description="Helical" evidence="6">
    <location>
        <begin position="264"/>
        <end position="291"/>
    </location>
</feature>
<evidence type="ECO:0000256" key="4">
    <source>
        <dbReference type="ARBA" id="ARBA00023136"/>
    </source>
</evidence>
<keyword evidence="4 6" id="KW-0472">Membrane</keyword>
<evidence type="ECO:0000256" key="1">
    <source>
        <dbReference type="ARBA" id="ARBA00004141"/>
    </source>
</evidence>
<keyword evidence="3 6" id="KW-1133">Transmembrane helix</keyword>
<name>Q6RXA5_HCMV</name>
<dbReference type="PANTHER" id="PTHR23291">
    <property type="entry name" value="BAX INHIBITOR-RELATED"/>
    <property type="match status" value="1"/>
</dbReference>
<evidence type="ECO:0000256" key="3">
    <source>
        <dbReference type="ARBA" id="ARBA00022989"/>
    </source>
</evidence>
<dbReference type="PANTHER" id="PTHR23291:SF50">
    <property type="entry name" value="PROTEIN LIFEGUARD 4"/>
    <property type="match status" value="1"/>
</dbReference>
<organismHost>
    <name type="scientific">Homo sapiens</name>
    <name type="common">Human</name>
    <dbReference type="NCBI Taxonomy" id="9606"/>
</organismHost>
<feature type="compositionally biased region" description="Basic residues" evidence="5">
    <location>
        <begin position="42"/>
        <end position="52"/>
    </location>
</feature>
<feature type="transmembrane region" description="Helical" evidence="6">
    <location>
        <begin position="181"/>
        <end position="200"/>
    </location>
</feature>
<dbReference type="EMBL" id="AH013698">
    <property type="protein sequence ID" value="AAS49018.1"/>
    <property type="molecule type" value="Genomic_DNA"/>
</dbReference>
<sequence>MRVISRARSACTWTSCTSLSPCSTSCPPSPAAPTLLRRRSLRRSLPQQRRRPSSSPNRRVRGVTTSPCPTRSLVYKRRVGAPQRLCAETVATMQAQEANALLLSRMEALEWFKKFTVWLRVYAIFIFQLAFSFGLGSVFWLGFPQNRNFCVENYSFFLTVLVPIVCMFITYTLGNEHPSNATVLFIYLLANSLTAAIFQMCSESRVLVGSYVMTLALFISFTGLAFLGGRDRRRWKCISCVYVVMLLSFLTLALLSDADWLQKIVVTLCAFSISFFLGILAYDSLMVIFFCPPNQCIRHAVCLYLDSMAIFLTLLLMLSGPRWISLSDGASLDNGTLTAASTTGTS</sequence>
<evidence type="ECO:0000256" key="5">
    <source>
        <dbReference type="SAM" id="MobiDB-lite"/>
    </source>
</evidence>
<feature type="region of interest" description="Disordered" evidence="5">
    <location>
        <begin position="42"/>
        <end position="68"/>
    </location>
</feature>
<evidence type="ECO:0000256" key="2">
    <source>
        <dbReference type="ARBA" id="ARBA00022692"/>
    </source>
</evidence>
<feature type="transmembrane region" description="Helical" evidence="6">
    <location>
        <begin position="303"/>
        <end position="324"/>
    </location>
</feature>
<dbReference type="Pfam" id="PF01027">
    <property type="entry name" value="Bax1-I"/>
    <property type="match status" value="1"/>
</dbReference>
<evidence type="ECO:0000256" key="6">
    <source>
        <dbReference type="SAM" id="Phobius"/>
    </source>
</evidence>
<evidence type="ECO:0000313" key="7">
    <source>
        <dbReference type="EMBL" id="AAS49018.1"/>
    </source>
</evidence>
<feature type="transmembrane region" description="Helical" evidence="6">
    <location>
        <begin position="154"/>
        <end position="174"/>
    </location>
</feature>
<proteinExistence type="predicted"/>
<accession>Q6RXA5</accession>
<dbReference type="InterPro" id="IPR006214">
    <property type="entry name" value="Bax_inhibitor_1-related"/>
</dbReference>
<reference evidence="7" key="1">
    <citation type="submission" date="2003-11" db="EMBL/GenBank/DDBJ databases">
        <title>Differences in the Nucleotide Sequences between the AD169 and Toledo Strains of Human Cytomegalovirus.</title>
        <authorList>
            <person name="Brondke H."/>
            <person name="Schmitz B."/>
            <person name="Shenk T."/>
            <person name="Doerfler W."/>
        </authorList>
    </citation>
    <scope>NUCLEOTIDE SEQUENCE</scope>
    <source>
        <strain evidence="7">Toledo</strain>
    </source>
</reference>
<feature type="transmembrane region" description="Helical" evidence="6">
    <location>
        <begin position="121"/>
        <end position="142"/>
    </location>
</feature>
<keyword evidence="2 6" id="KW-0812">Transmembrane</keyword>
<gene>
    <name evidence="7" type="primary">US20</name>
    <name evidence="7" type="ORF">HHV5gp138</name>
</gene>
<organism evidence="7">
    <name type="scientific">Human cytomegalovirus</name>
    <name type="common">HHV-5</name>
    <name type="synonym">Human herpesvirus 5</name>
    <dbReference type="NCBI Taxonomy" id="10359"/>
    <lineage>
        <taxon>Viruses</taxon>
        <taxon>Duplodnaviria</taxon>
        <taxon>Heunggongvirae</taxon>
        <taxon>Peploviricota</taxon>
        <taxon>Herviviricetes</taxon>
        <taxon>Herpesvirales</taxon>
        <taxon>Orthoherpesviridae</taxon>
        <taxon>Betaherpesvirinae</taxon>
        <taxon>Cytomegalovirus</taxon>
        <taxon>Cytomegalovirus humanbeta5</taxon>
    </lineage>
</organism>
<comment type="subcellular location">
    <subcellularLocation>
        <location evidence="1">Membrane</location>
        <topology evidence="1">Multi-pass membrane protein</topology>
    </subcellularLocation>
</comment>